<organism evidence="2 3">
    <name type="scientific">Leeuwenhoekiella palythoae</name>
    <dbReference type="NCBI Taxonomy" id="573501"/>
    <lineage>
        <taxon>Bacteria</taxon>
        <taxon>Pseudomonadati</taxon>
        <taxon>Bacteroidota</taxon>
        <taxon>Flavobacteriia</taxon>
        <taxon>Flavobacteriales</taxon>
        <taxon>Flavobacteriaceae</taxon>
        <taxon>Leeuwenhoekiella</taxon>
    </lineage>
</organism>
<evidence type="ECO:0000256" key="1">
    <source>
        <dbReference type="SAM" id="Phobius"/>
    </source>
</evidence>
<dbReference type="EMBL" id="QOVN01000011">
    <property type="protein sequence ID" value="RXG26814.1"/>
    <property type="molecule type" value="Genomic_DNA"/>
</dbReference>
<proteinExistence type="predicted"/>
<feature type="transmembrane region" description="Helical" evidence="1">
    <location>
        <begin position="40"/>
        <end position="61"/>
    </location>
</feature>
<evidence type="ECO:0008006" key="4">
    <source>
        <dbReference type="Google" id="ProtNLM"/>
    </source>
</evidence>
<sequence>MDTPASNTLKNLISESYIFILLCILTLESNSKQRAQSIKFGFSTLIDIAIYFTSFCIQWPFV</sequence>
<keyword evidence="1" id="KW-1133">Transmembrane helix</keyword>
<evidence type="ECO:0000313" key="3">
    <source>
        <dbReference type="Proteomes" id="UP000290037"/>
    </source>
</evidence>
<reference evidence="2 3" key="1">
    <citation type="submission" date="2018-07" db="EMBL/GenBank/DDBJ databases">
        <title>Leeuwenhoekiella genomics.</title>
        <authorList>
            <person name="Tahon G."/>
            <person name="Willems A."/>
        </authorList>
    </citation>
    <scope>NUCLEOTIDE SEQUENCE [LARGE SCALE GENOMIC DNA]</scope>
    <source>
        <strain evidence="2 3">LMG 24856</strain>
    </source>
</reference>
<name>A0ABY0CYV2_9FLAO</name>
<gene>
    <name evidence="2" type="ORF">DSM01_3321</name>
</gene>
<dbReference type="Proteomes" id="UP000290037">
    <property type="component" value="Unassembled WGS sequence"/>
</dbReference>
<keyword evidence="1" id="KW-0812">Transmembrane</keyword>
<keyword evidence="3" id="KW-1185">Reference proteome</keyword>
<keyword evidence="1" id="KW-0472">Membrane</keyword>
<evidence type="ECO:0000313" key="2">
    <source>
        <dbReference type="EMBL" id="RXG26814.1"/>
    </source>
</evidence>
<protein>
    <recommendedName>
        <fullName evidence="4">Ion transport protein</fullName>
    </recommendedName>
</protein>
<comment type="caution">
    <text evidence="2">The sequence shown here is derived from an EMBL/GenBank/DDBJ whole genome shotgun (WGS) entry which is preliminary data.</text>
</comment>
<accession>A0ABY0CYV2</accession>